<name>A0AAD4LMV2_9AGAM</name>
<feature type="signal peptide" evidence="1">
    <location>
        <begin position="1"/>
        <end position="19"/>
    </location>
</feature>
<accession>A0AAD4LMV2</accession>
<reference evidence="2" key="1">
    <citation type="submission" date="2022-01" db="EMBL/GenBank/DDBJ databases">
        <title>Comparative genomics reveals a dynamic genome evolution in the ectomycorrhizal milk-cap (Lactarius) mushrooms.</title>
        <authorList>
            <consortium name="DOE Joint Genome Institute"/>
            <person name="Lebreton A."/>
            <person name="Tang N."/>
            <person name="Kuo A."/>
            <person name="LaButti K."/>
            <person name="Drula E."/>
            <person name="Barry K."/>
            <person name="Clum A."/>
            <person name="Lipzen A."/>
            <person name="Mousain D."/>
            <person name="Ng V."/>
            <person name="Wang R."/>
            <person name="Wang X."/>
            <person name="Dai Y."/>
            <person name="Henrissat B."/>
            <person name="Grigoriev I.V."/>
            <person name="Guerin-Laguette A."/>
            <person name="Yu F."/>
            <person name="Martin F.M."/>
        </authorList>
    </citation>
    <scope>NUCLEOTIDE SEQUENCE</scope>
    <source>
        <strain evidence="2">QP</strain>
    </source>
</reference>
<feature type="non-terminal residue" evidence="2">
    <location>
        <position position="204"/>
    </location>
</feature>
<dbReference type="AlphaFoldDB" id="A0AAD4LMV2"/>
<comment type="caution">
    <text evidence="2">The sequence shown here is derived from an EMBL/GenBank/DDBJ whole genome shotgun (WGS) entry which is preliminary data.</text>
</comment>
<gene>
    <name evidence="2" type="ORF">EDB92DRAFT_1770226</name>
</gene>
<feature type="chain" id="PRO_5042139190" evidence="1">
    <location>
        <begin position="20"/>
        <end position="204"/>
    </location>
</feature>
<feature type="non-terminal residue" evidence="2">
    <location>
        <position position="1"/>
    </location>
</feature>
<proteinExistence type="predicted"/>
<dbReference type="Proteomes" id="UP001201163">
    <property type="component" value="Unassembled WGS sequence"/>
</dbReference>
<evidence type="ECO:0000313" key="3">
    <source>
        <dbReference type="Proteomes" id="UP001201163"/>
    </source>
</evidence>
<protein>
    <submittedName>
        <fullName evidence="2">Uncharacterized protein</fullName>
    </submittedName>
</protein>
<evidence type="ECO:0000256" key="1">
    <source>
        <dbReference type="SAM" id="SignalP"/>
    </source>
</evidence>
<sequence length="204" mass="23470">LHQMLQGIMKHLIAWLTCSGLFGTGQIDVQCQSLPPNHHIRTFSNGILTMSHVLGQEHKDMCQILLGLIVDLPLPSVLRTPTTEVHALLDFLYLAQFPSQTTNTVAQLDSSLAWFHNNKAIFVDLGVCKHFNTPKLHLLMHYSPLIALFGTTDNYNTEQTEQLHIDFTKDAYHVTNHKDEYPQMTIWLERREKLQQHTVFIKFQ</sequence>
<evidence type="ECO:0000313" key="2">
    <source>
        <dbReference type="EMBL" id="KAH8996049.1"/>
    </source>
</evidence>
<keyword evidence="3" id="KW-1185">Reference proteome</keyword>
<organism evidence="2 3">
    <name type="scientific">Lactarius akahatsu</name>
    <dbReference type="NCBI Taxonomy" id="416441"/>
    <lineage>
        <taxon>Eukaryota</taxon>
        <taxon>Fungi</taxon>
        <taxon>Dikarya</taxon>
        <taxon>Basidiomycota</taxon>
        <taxon>Agaricomycotina</taxon>
        <taxon>Agaricomycetes</taxon>
        <taxon>Russulales</taxon>
        <taxon>Russulaceae</taxon>
        <taxon>Lactarius</taxon>
    </lineage>
</organism>
<keyword evidence="1" id="KW-0732">Signal</keyword>
<dbReference type="EMBL" id="JAKELL010000010">
    <property type="protein sequence ID" value="KAH8996049.1"/>
    <property type="molecule type" value="Genomic_DNA"/>
</dbReference>